<evidence type="ECO:0000313" key="2">
    <source>
        <dbReference type="Proteomes" id="UP000308600"/>
    </source>
</evidence>
<name>A0ACD3BGR8_9AGAR</name>
<proteinExistence type="predicted"/>
<gene>
    <name evidence="1" type="ORF">BDN72DRAFT_807019</name>
</gene>
<evidence type="ECO:0000313" key="1">
    <source>
        <dbReference type="EMBL" id="TFK76846.1"/>
    </source>
</evidence>
<reference evidence="1 2" key="1">
    <citation type="journal article" date="2019" name="Nat. Ecol. Evol.">
        <title>Megaphylogeny resolves global patterns of mushroom evolution.</title>
        <authorList>
            <person name="Varga T."/>
            <person name="Krizsan K."/>
            <person name="Foldi C."/>
            <person name="Dima B."/>
            <person name="Sanchez-Garcia M."/>
            <person name="Sanchez-Ramirez S."/>
            <person name="Szollosi G.J."/>
            <person name="Szarkandi J.G."/>
            <person name="Papp V."/>
            <person name="Albert L."/>
            <person name="Andreopoulos W."/>
            <person name="Angelini C."/>
            <person name="Antonin V."/>
            <person name="Barry K.W."/>
            <person name="Bougher N.L."/>
            <person name="Buchanan P."/>
            <person name="Buyck B."/>
            <person name="Bense V."/>
            <person name="Catcheside P."/>
            <person name="Chovatia M."/>
            <person name="Cooper J."/>
            <person name="Damon W."/>
            <person name="Desjardin D."/>
            <person name="Finy P."/>
            <person name="Geml J."/>
            <person name="Haridas S."/>
            <person name="Hughes K."/>
            <person name="Justo A."/>
            <person name="Karasinski D."/>
            <person name="Kautmanova I."/>
            <person name="Kiss B."/>
            <person name="Kocsube S."/>
            <person name="Kotiranta H."/>
            <person name="LaButti K.M."/>
            <person name="Lechner B.E."/>
            <person name="Liimatainen K."/>
            <person name="Lipzen A."/>
            <person name="Lukacs Z."/>
            <person name="Mihaltcheva S."/>
            <person name="Morgado L.N."/>
            <person name="Niskanen T."/>
            <person name="Noordeloos M.E."/>
            <person name="Ohm R.A."/>
            <person name="Ortiz-Santana B."/>
            <person name="Ovrebo C."/>
            <person name="Racz N."/>
            <person name="Riley R."/>
            <person name="Savchenko A."/>
            <person name="Shiryaev A."/>
            <person name="Soop K."/>
            <person name="Spirin V."/>
            <person name="Szebenyi C."/>
            <person name="Tomsovsky M."/>
            <person name="Tulloss R.E."/>
            <person name="Uehling J."/>
            <person name="Grigoriev I.V."/>
            <person name="Vagvolgyi C."/>
            <person name="Papp T."/>
            <person name="Martin F.M."/>
            <person name="Miettinen O."/>
            <person name="Hibbett D.S."/>
            <person name="Nagy L.G."/>
        </authorList>
    </citation>
    <scope>NUCLEOTIDE SEQUENCE [LARGE SCALE GENOMIC DNA]</scope>
    <source>
        <strain evidence="1 2">NL-1719</strain>
    </source>
</reference>
<organism evidence="1 2">
    <name type="scientific">Pluteus cervinus</name>
    <dbReference type="NCBI Taxonomy" id="181527"/>
    <lineage>
        <taxon>Eukaryota</taxon>
        <taxon>Fungi</taxon>
        <taxon>Dikarya</taxon>
        <taxon>Basidiomycota</taxon>
        <taxon>Agaricomycotina</taxon>
        <taxon>Agaricomycetes</taxon>
        <taxon>Agaricomycetidae</taxon>
        <taxon>Agaricales</taxon>
        <taxon>Pluteineae</taxon>
        <taxon>Pluteaceae</taxon>
        <taxon>Pluteus</taxon>
    </lineage>
</organism>
<accession>A0ACD3BGR8</accession>
<protein>
    <submittedName>
        <fullName evidence="1">Uncharacterized protein</fullName>
    </submittedName>
</protein>
<dbReference type="EMBL" id="ML208259">
    <property type="protein sequence ID" value="TFK76846.1"/>
    <property type="molecule type" value="Genomic_DNA"/>
</dbReference>
<keyword evidence="2" id="KW-1185">Reference proteome</keyword>
<dbReference type="Proteomes" id="UP000308600">
    <property type="component" value="Unassembled WGS sequence"/>
</dbReference>
<sequence>MDFHCEDGDFTVRSSLDGTAFQARRSALETSQFFHDLFFCCKEPPAQENVIELHEPSTSVVVLLRLLHDPPQPPVEVPKDKSAVASNTRTLQKMPKVYQEGTVIPFPLLQLMLQLVDKYALPQPTMECLGQHLRVYAPSNPLQVYAVATSYGFDKAASKASEYLMPIASYGVDEIKILPTVEAYHKIARLQDFRVKAMKDLVLTEEIFPHGYGVCTSHREMAETIWDRTRKAVAARIQIGIDIAGEFESVPDLLKNCKHCHKASIAAVEMLTYKCHRVPRGLSQVVLPSE</sequence>